<reference evidence="3 4" key="1">
    <citation type="submission" date="2016-10" db="EMBL/GenBank/DDBJ databases">
        <authorList>
            <person name="de Groot N.N."/>
        </authorList>
    </citation>
    <scope>NUCLEOTIDE SEQUENCE [LARGE SCALE GENOMIC DNA]</scope>
    <source>
        <strain evidence="3 4">CGMCC 4.2023</strain>
    </source>
</reference>
<feature type="region of interest" description="Disordered" evidence="1">
    <location>
        <begin position="1"/>
        <end position="54"/>
    </location>
</feature>
<dbReference type="InterPro" id="IPR051675">
    <property type="entry name" value="Endo/Exo/Phosphatase_dom_1"/>
</dbReference>
<evidence type="ECO:0000313" key="3">
    <source>
        <dbReference type="EMBL" id="SEG86255.1"/>
    </source>
</evidence>
<dbReference type="GO" id="GO:0015628">
    <property type="term" value="P:protein secretion by the type II secretion system"/>
    <property type="evidence" value="ECO:0007669"/>
    <property type="project" value="TreeGrafter"/>
</dbReference>
<accession>A0A1H6DP01</accession>
<feature type="compositionally biased region" description="Low complexity" evidence="1">
    <location>
        <begin position="1"/>
        <end position="28"/>
    </location>
</feature>
<dbReference type="EMBL" id="FNVU01000017">
    <property type="protein sequence ID" value="SEG86255.1"/>
    <property type="molecule type" value="Genomic_DNA"/>
</dbReference>
<dbReference type="Pfam" id="PF12836">
    <property type="entry name" value="HHH_3"/>
    <property type="match status" value="1"/>
</dbReference>
<dbReference type="InterPro" id="IPR010994">
    <property type="entry name" value="RuvA_2-like"/>
</dbReference>
<evidence type="ECO:0000259" key="2">
    <source>
        <dbReference type="Pfam" id="PF10531"/>
    </source>
</evidence>
<evidence type="ECO:0000313" key="4">
    <source>
        <dbReference type="Proteomes" id="UP000236754"/>
    </source>
</evidence>
<dbReference type="SUPFAM" id="SSF47781">
    <property type="entry name" value="RuvA domain 2-like"/>
    <property type="match status" value="1"/>
</dbReference>
<feature type="compositionally biased region" description="Low complexity" evidence="1">
    <location>
        <begin position="228"/>
        <end position="249"/>
    </location>
</feature>
<evidence type="ECO:0000256" key="1">
    <source>
        <dbReference type="SAM" id="MobiDB-lite"/>
    </source>
</evidence>
<dbReference type="RefSeq" id="WP_103889171.1">
    <property type="nucleotide sequence ID" value="NZ_FNVU01000017.1"/>
</dbReference>
<dbReference type="InterPro" id="IPR019554">
    <property type="entry name" value="Soluble_ligand-bd"/>
</dbReference>
<dbReference type="Gene3D" id="1.10.150.320">
    <property type="entry name" value="Photosystem II 12 kDa extrinsic protein"/>
    <property type="match status" value="1"/>
</dbReference>
<dbReference type="Pfam" id="PF10531">
    <property type="entry name" value="SLBB"/>
    <property type="match status" value="1"/>
</dbReference>
<name>A0A1H6DP01_9ACTN</name>
<gene>
    <name evidence="3" type="ORF">SAMN05216223_11746</name>
</gene>
<dbReference type="Proteomes" id="UP000236754">
    <property type="component" value="Unassembled WGS sequence"/>
</dbReference>
<organism evidence="3 4">
    <name type="scientific">Actinacidiphila yanglinensis</name>
    <dbReference type="NCBI Taxonomy" id="310779"/>
    <lineage>
        <taxon>Bacteria</taxon>
        <taxon>Bacillati</taxon>
        <taxon>Actinomycetota</taxon>
        <taxon>Actinomycetes</taxon>
        <taxon>Kitasatosporales</taxon>
        <taxon>Streptomycetaceae</taxon>
        <taxon>Actinacidiphila</taxon>
    </lineage>
</organism>
<sequence>MDLLDSLDSLNSLDRPEASEAPGPSSSGRDARGRAGGSAGAAGPIRSGGAQAGAAAARERAAAIFGTAREGPPGAARADAPRLAPPVAGAPVFGTGPLGRMRAWLFVRCGLELKTVLALGVVLVVAAGLAVQHYWAGRPRSVRVPPPPAIAAAPPSASPPPPPELTVDIAGKVARPGLRHLRKGARVADALTAAGGPLPGTDTTALNLARPLADGEQILVGIAPPPSTADAGTGTSAGAAASGGSPASPLHLNTATEPQLDALPGVGPVTAQRILTYRTQHGAFTSPGQLQQIPGIGPRRFATLQPLVAP</sequence>
<dbReference type="GO" id="GO:0015627">
    <property type="term" value="C:type II protein secretion system complex"/>
    <property type="evidence" value="ECO:0007669"/>
    <property type="project" value="TreeGrafter"/>
</dbReference>
<keyword evidence="4" id="KW-1185">Reference proteome</keyword>
<feature type="compositionally biased region" description="Low complexity" evidence="1">
    <location>
        <begin position="41"/>
        <end position="54"/>
    </location>
</feature>
<feature type="region of interest" description="Disordered" evidence="1">
    <location>
        <begin position="224"/>
        <end position="253"/>
    </location>
</feature>
<dbReference type="OrthoDB" id="9758724at2"/>
<dbReference type="PANTHER" id="PTHR21180">
    <property type="entry name" value="ENDONUCLEASE/EXONUCLEASE/PHOSPHATASE FAMILY DOMAIN-CONTAINING PROTEIN 1"/>
    <property type="match status" value="1"/>
</dbReference>
<protein>
    <submittedName>
        <fullName evidence="3">Competence protein ComEA</fullName>
    </submittedName>
</protein>
<feature type="domain" description="Soluble ligand binding" evidence="2">
    <location>
        <begin position="167"/>
        <end position="219"/>
    </location>
</feature>
<dbReference type="Gene3D" id="3.10.560.10">
    <property type="entry name" value="Outer membrane lipoprotein wza domain like"/>
    <property type="match status" value="1"/>
</dbReference>
<dbReference type="AlphaFoldDB" id="A0A1H6DP01"/>
<proteinExistence type="predicted"/>
<dbReference type="PANTHER" id="PTHR21180:SF32">
    <property type="entry name" value="ENDONUCLEASE_EXONUCLEASE_PHOSPHATASE FAMILY DOMAIN-CONTAINING PROTEIN 1"/>
    <property type="match status" value="1"/>
</dbReference>